<dbReference type="EMBL" id="BONY01000024">
    <property type="protein sequence ID" value="GIH06096.1"/>
    <property type="molecule type" value="Genomic_DNA"/>
</dbReference>
<protein>
    <submittedName>
        <fullName evidence="1">Uncharacterized protein</fullName>
    </submittedName>
</protein>
<evidence type="ECO:0000313" key="1">
    <source>
        <dbReference type="EMBL" id="GIH06096.1"/>
    </source>
</evidence>
<dbReference type="Proteomes" id="UP000612899">
    <property type="component" value="Unassembled WGS sequence"/>
</dbReference>
<accession>A0A8J3QAI0</accession>
<keyword evidence="2" id="KW-1185">Reference proteome</keyword>
<evidence type="ECO:0000313" key="2">
    <source>
        <dbReference type="Proteomes" id="UP000612899"/>
    </source>
</evidence>
<sequence>MEIYVSANNPDLTAHGEPIVNVNIVSYAHSYRCALRPRMHTKGTPWVSGLFITGSE</sequence>
<proteinExistence type="predicted"/>
<dbReference type="AlphaFoldDB" id="A0A8J3QAI0"/>
<reference evidence="1" key="1">
    <citation type="submission" date="2021-01" db="EMBL/GenBank/DDBJ databases">
        <title>Whole genome shotgun sequence of Rhizocola hellebori NBRC 109834.</title>
        <authorList>
            <person name="Komaki H."/>
            <person name="Tamura T."/>
        </authorList>
    </citation>
    <scope>NUCLEOTIDE SEQUENCE</scope>
    <source>
        <strain evidence="1">NBRC 109834</strain>
    </source>
</reference>
<gene>
    <name evidence="1" type="ORF">Rhe02_41630</name>
</gene>
<comment type="caution">
    <text evidence="1">The sequence shown here is derived from an EMBL/GenBank/DDBJ whole genome shotgun (WGS) entry which is preliminary data.</text>
</comment>
<name>A0A8J3QAI0_9ACTN</name>
<organism evidence="1 2">
    <name type="scientific">Rhizocola hellebori</name>
    <dbReference type="NCBI Taxonomy" id="1392758"/>
    <lineage>
        <taxon>Bacteria</taxon>
        <taxon>Bacillati</taxon>
        <taxon>Actinomycetota</taxon>
        <taxon>Actinomycetes</taxon>
        <taxon>Micromonosporales</taxon>
        <taxon>Micromonosporaceae</taxon>
        <taxon>Rhizocola</taxon>
    </lineage>
</organism>